<evidence type="ECO:0000259" key="4">
    <source>
        <dbReference type="PROSITE" id="PS50102"/>
    </source>
</evidence>
<dbReference type="Gene3D" id="3.30.70.330">
    <property type="match status" value="1"/>
</dbReference>
<dbReference type="SMART" id="SM00360">
    <property type="entry name" value="RRM"/>
    <property type="match status" value="1"/>
</dbReference>
<dbReference type="Pfam" id="PF00076">
    <property type="entry name" value="RRM_1"/>
    <property type="match status" value="1"/>
</dbReference>
<evidence type="ECO:0000313" key="7">
    <source>
        <dbReference type="Proteomes" id="UP000069940"/>
    </source>
</evidence>
<name>A0ABM1XKE6_AEDAL</name>
<dbReference type="SMART" id="SM00517">
    <property type="entry name" value="PolyA"/>
    <property type="match status" value="1"/>
</dbReference>
<dbReference type="EnsemblMetazoa" id="AALFPA23_000476.R38068">
    <property type="protein sequence ID" value="AALFPA23_000476.P38068"/>
    <property type="gene ID" value="AALFPA23_000476"/>
</dbReference>
<dbReference type="InterPro" id="IPR035979">
    <property type="entry name" value="RBD_domain_sf"/>
</dbReference>
<dbReference type="InterPro" id="IPR036053">
    <property type="entry name" value="PABP-dom"/>
</dbReference>
<comment type="similarity">
    <text evidence="1">Belongs to the polyadenylate-binding protein type-1 family.</text>
</comment>
<dbReference type="InterPro" id="IPR052462">
    <property type="entry name" value="SLIRP/GR-RBP-like"/>
</dbReference>
<dbReference type="SUPFAM" id="SSF54928">
    <property type="entry name" value="RNA-binding domain, RBD"/>
    <property type="match status" value="1"/>
</dbReference>
<dbReference type="InterPro" id="IPR000504">
    <property type="entry name" value="RRM_dom"/>
</dbReference>
<dbReference type="PANTHER" id="PTHR48027">
    <property type="entry name" value="HETEROGENEOUS NUCLEAR RIBONUCLEOPROTEIN 87F-RELATED"/>
    <property type="match status" value="1"/>
</dbReference>
<evidence type="ECO:0000256" key="2">
    <source>
        <dbReference type="ARBA" id="ARBA00022884"/>
    </source>
</evidence>
<dbReference type="InterPro" id="IPR002004">
    <property type="entry name" value="PABP_HYD_C"/>
</dbReference>
<evidence type="ECO:0000313" key="6">
    <source>
        <dbReference type="EnsemblMetazoa" id="AALFPA23_000476.P38068"/>
    </source>
</evidence>
<evidence type="ECO:0000256" key="3">
    <source>
        <dbReference type="PROSITE-ProRule" id="PRU00176"/>
    </source>
</evidence>
<dbReference type="RefSeq" id="XP_019562420.3">
    <property type="nucleotide sequence ID" value="XM_019706875.3"/>
</dbReference>
<dbReference type="PROSITE" id="PS51309">
    <property type="entry name" value="PABC"/>
    <property type="match status" value="1"/>
</dbReference>
<proteinExistence type="inferred from homology"/>
<dbReference type="Proteomes" id="UP000069940">
    <property type="component" value="Unassembled WGS sequence"/>
</dbReference>
<keyword evidence="2 3" id="KW-0694">RNA-binding</keyword>
<keyword evidence="7" id="KW-1185">Reference proteome</keyword>
<evidence type="ECO:0000259" key="5">
    <source>
        <dbReference type="PROSITE" id="PS51309"/>
    </source>
</evidence>
<accession>A0ABM1XKE6</accession>
<sequence>LWRAQKNNERQKGLTRHFQQQKMNRPIRYQGVNLYVKNLDDSIDDERLREEFSPFGTITSAKVMLERGRSKGFGFVCFSAPDEASKAISEMNGRIVGSKPLFVALSQRKDDRRAAMQFAANMRMHHMRQNNQSTGDGSYQLTPLNPSPGDIHNNQKLFRAYLNQNTVTATAAGGAHPSMGSSITLYEYRQAAKARSNPNPPDRTVTDQQASGNSAILVKGQEPLTVAMLANASPDEQKQMLGERLYALIEPMYPTIAGKITGMLLEVENSELIYLLEHSEQLKAMVDEAASVLHAHQQETQQQ</sequence>
<evidence type="ECO:0008006" key="8">
    <source>
        <dbReference type="Google" id="ProtNLM"/>
    </source>
</evidence>
<dbReference type="InterPro" id="IPR012677">
    <property type="entry name" value="Nucleotide-bd_a/b_plait_sf"/>
</dbReference>
<evidence type="ECO:0000256" key="1">
    <source>
        <dbReference type="ARBA" id="ARBA00008557"/>
    </source>
</evidence>
<dbReference type="CDD" id="cd12381">
    <property type="entry name" value="RRM4_I_PABPs"/>
    <property type="match status" value="1"/>
</dbReference>
<feature type="domain" description="RRM" evidence="4">
    <location>
        <begin position="32"/>
        <end position="108"/>
    </location>
</feature>
<protein>
    <recommendedName>
        <fullName evidence="8">Polyadenylate-binding protein rrm superfamily</fullName>
    </recommendedName>
</protein>
<dbReference type="Gene3D" id="1.10.1900.10">
    <property type="entry name" value="c-terminal domain of poly(a) binding protein"/>
    <property type="match status" value="1"/>
</dbReference>
<reference evidence="7" key="1">
    <citation type="journal article" date="2015" name="Proc. Natl. Acad. Sci. U.S.A.">
        <title>Genome sequence of the Asian Tiger mosquito, Aedes albopictus, reveals insights into its biology, genetics, and evolution.</title>
        <authorList>
            <person name="Chen X.G."/>
            <person name="Jiang X."/>
            <person name="Gu J."/>
            <person name="Xu M."/>
            <person name="Wu Y."/>
            <person name="Deng Y."/>
            <person name="Zhang C."/>
            <person name="Bonizzoni M."/>
            <person name="Dermauw W."/>
            <person name="Vontas J."/>
            <person name="Armbruster P."/>
            <person name="Huang X."/>
            <person name="Yang Y."/>
            <person name="Zhang H."/>
            <person name="He W."/>
            <person name="Peng H."/>
            <person name="Liu Y."/>
            <person name="Wu K."/>
            <person name="Chen J."/>
            <person name="Lirakis M."/>
            <person name="Topalis P."/>
            <person name="Van Leeuwen T."/>
            <person name="Hall A.B."/>
            <person name="Jiang X."/>
            <person name="Thorpe C."/>
            <person name="Mueller R.L."/>
            <person name="Sun C."/>
            <person name="Waterhouse R.M."/>
            <person name="Yan G."/>
            <person name="Tu Z.J."/>
            <person name="Fang X."/>
            <person name="James A.A."/>
        </authorList>
    </citation>
    <scope>NUCLEOTIDE SEQUENCE [LARGE SCALE GENOMIC DNA]</scope>
    <source>
        <strain evidence="7">Foshan</strain>
    </source>
</reference>
<dbReference type="SUPFAM" id="SSF63570">
    <property type="entry name" value="PABC (PABP) domain"/>
    <property type="match status" value="1"/>
</dbReference>
<dbReference type="Pfam" id="PF00658">
    <property type="entry name" value="MLLE"/>
    <property type="match status" value="1"/>
</dbReference>
<dbReference type="GeneID" id="109430796"/>
<dbReference type="PROSITE" id="PS50102">
    <property type="entry name" value="RRM"/>
    <property type="match status" value="1"/>
</dbReference>
<reference evidence="6" key="2">
    <citation type="submission" date="2025-05" db="UniProtKB">
        <authorList>
            <consortium name="EnsemblMetazoa"/>
        </authorList>
    </citation>
    <scope>IDENTIFICATION</scope>
    <source>
        <strain evidence="6">Foshan</strain>
    </source>
</reference>
<organism evidence="6 7">
    <name type="scientific">Aedes albopictus</name>
    <name type="common">Asian tiger mosquito</name>
    <name type="synonym">Stegomyia albopicta</name>
    <dbReference type="NCBI Taxonomy" id="7160"/>
    <lineage>
        <taxon>Eukaryota</taxon>
        <taxon>Metazoa</taxon>
        <taxon>Ecdysozoa</taxon>
        <taxon>Arthropoda</taxon>
        <taxon>Hexapoda</taxon>
        <taxon>Insecta</taxon>
        <taxon>Pterygota</taxon>
        <taxon>Neoptera</taxon>
        <taxon>Endopterygota</taxon>
        <taxon>Diptera</taxon>
        <taxon>Nematocera</taxon>
        <taxon>Culicoidea</taxon>
        <taxon>Culicidae</taxon>
        <taxon>Culicinae</taxon>
        <taxon>Aedini</taxon>
        <taxon>Aedes</taxon>
        <taxon>Stegomyia</taxon>
    </lineage>
</organism>
<feature type="domain" description="PABC" evidence="5">
    <location>
        <begin position="221"/>
        <end position="298"/>
    </location>
</feature>